<dbReference type="AlphaFoldDB" id="A0A922T337"/>
<evidence type="ECO:0000313" key="3">
    <source>
        <dbReference type="Proteomes" id="UP000249757"/>
    </source>
</evidence>
<comment type="caution">
    <text evidence="2">The sequence shown here is derived from an EMBL/GenBank/DDBJ whole genome shotgun (WGS) entry which is preliminary data.</text>
</comment>
<dbReference type="InterPro" id="IPR010730">
    <property type="entry name" value="HET"/>
</dbReference>
<organism evidence="2 3">
    <name type="scientific">Pyrenophora tritici-repentis</name>
    <dbReference type="NCBI Taxonomy" id="45151"/>
    <lineage>
        <taxon>Eukaryota</taxon>
        <taxon>Fungi</taxon>
        <taxon>Dikarya</taxon>
        <taxon>Ascomycota</taxon>
        <taxon>Pezizomycotina</taxon>
        <taxon>Dothideomycetes</taxon>
        <taxon>Pleosporomycetidae</taxon>
        <taxon>Pleosporales</taxon>
        <taxon>Pleosporineae</taxon>
        <taxon>Pleosporaceae</taxon>
        <taxon>Pyrenophora</taxon>
    </lineage>
</organism>
<reference evidence="3" key="1">
    <citation type="journal article" date="2022" name="Microb. Genom.">
        <title>A global pangenome for the wheat fungal pathogen Pyrenophora tritici-repentis and prediction of effector protein structural homology.</title>
        <authorList>
            <person name="Moolhuijzen P.M."/>
            <person name="See P.T."/>
            <person name="Shi G."/>
            <person name="Powell H.R."/>
            <person name="Cockram J."/>
            <person name="Jorgensen L.N."/>
            <person name="Benslimane H."/>
            <person name="Strelkov S.E."/>
            <person name="Turner J."/>
            <person name="Liu Z."/>
            <person name="Moffat C.S."/>
        </authorList>
    </citation>
    <scope>NUCLEOTIDE SEQUENCE [LARGE SCALE GENOMIC DNA]</scope>
</reference>
<gene>
    <name evidence="2" type="ORF">Ptr86124_001676</name>
</gene>
<evidence type="ECO:0000259" key="1">
    <source>
        <dbReference type="Pfam" id="PF06985"/>
    </source>
</evidence>
<evidence type="ECO:0000313" key="2">
    <source>
        <dbReference type="EMBL" id="KAI1518548.1"/>
    </source>
</evidence>
<dbReference type="Proteomes" id="UP000249757">
    <property type="component" value="Unassembled WGS sequence"/>
</dbReference>
<name>A0A922T337_9PLEO</name>
<proteinExistence type="predicted"/>
<feature type="domain" description="Heterokaryon incompatibility" evidence="1">
    <location>
        <begin position="217"/>
        <end position="321"/>
    </location>
</feature>
<dbReference type="EMBL" id="NRDI02000002">
    <property type="protein sequence ID" value="KAI1518548.1"/>
    <property type="molecule type" value="Genomic_DNA"/>
</dbReference>
<protein>
    <submittedName>
        <fullName evidence="2">Heterokaryon incompatibility protein</fullName>
    </submittedName>
</protein>
<keyword evidence="3" id="KW-1185">Reference proteome</keyword>
<dbReference type="PANTHER" id="PTHR33112:SF16">
    <property type="entry name" value="HETEROKARYON INCOMPATIBILITY DOMAIN-CONTAINING PROTEIN"/>
    <property type="match status" value="1"/>
</dbReference>
<dbReference type="PANTHER" id="PTHR33112">
    <property type="entry name" value="DOMAIN PROTEIN, PUTATIVE-RELATED"/>
    <property type="match status" value="1"/>
</dbReference>
<sequence>MPLCRLCQSLDILNIPKLSDDYNAYPIPLRTYPTQIDIYSSRLGALYRKDPSTPAELEPLGLPFHQSIADLAASAASCEIWGVVHHEVTEFMTELTDTATEKGPDWRMWIVRGKRDTGDFLVVSGDLNQWYRIWVVAAVGLQRSSKLSALIRGREIHSSSSDVLEHCVTWVHDCDGQHANERCHVEAAPLPLRVLEIQSSKPYSVCLYESQDGKGRYAALSHVCDDAMMSSASFEEHNDGIDVEKLQKTYQDTIVVARKLDLRYLWIDKLCISQEDAAEWPRDSPRFTSVYSNTYIVLAATGSGTDNDGLSIFNATRSFWRKSLLEGLLWQAIGTTTATSSYRAPSWSWARMDGPFGVFVPGASHGDGTWRALAQIDDCEVELEDEKRPFGGVRSAVLNMRVPFEVLVPVGFTGDVEAFPPRQKGVKVKIRGGKTSGSYAVFDTPQHVEHAKGRELSALVLMAREKEGGFGCGAACGEDVSREAFHCVVVARVEGDREEEELPSYERLGNEGRAGMTGEEGEGLERFVFV</sequence>
<accession>A0A922T337</accession>
<dbReference type="Pfam" id="PF06985">
    <property type="entry name" value="HET"/>
    <property type="match status" value="1"/>
</dbReference>